<dbReference type="CDD" id="cd00063">
    <property type="entry name" value="FN3"/>
    <property type="match status" value="1"/>
</dbReference>
<dbReference type="SUPFAM" id="SSF51445">
    <property type="entry name" value="(Trans)glycosidases"/>
    <property type="match status" value="1"/>
</dbReference>
<protein>
    <recommendedName>
        <fullName evidence="3">Fibronectin type-III domain-containing protein</fullName>
    </recommendedName>
</protein>
<organism evidence="4 5">
    <name type="scientific">Micromonospora haikouensis</name>
    <dbReference type="NCBI Taxonomy" id="686309"/>
    <lineage>
        <taxon>Bacteria</taxon>
        <taxon>Bacillati</taxon>
        <taxon>Actinomycetota</taxon>
        <taxon>Actinomycetes</taxon>
        <taxon>Micromonosporales</taxon>
        <taxon>Micromonosporaceae</taxon>
        <taxon>Micromonospora</taxon>
    </lineage>
</organism>
<dbReference type="PROSITE" id="PS50853">
    <property type="entry name" value="FN3"/>
    <property type="match status" value="1"/>
</dbReference>
<evidence type="ECO:0000259" key="3">
    <source>
        <dbReference type="PROSITE" id="PS50853"/>
    </source>
</evidence>
<dbReference type="Gene3D" id="3.20.20.80">
    <property type="entry name" value="Glycosidases"/>
    <property type="match status" value="1"/>
</dbReference>
<gene>
    <name evidence="4" type="ORF">GA0070558_10565</name>
</gene>
<evidence type="ECO:0000256" key="1">
    <source>
        <dbReference type="ARBA" id="ARBA00023295"/>
    </source>
</evidence>
<keyword evidence="1" id="KW-0326">Glycosidase</keyword>
<keyword evidence="1" id="KW-0378">Hydrolase</keyword>
<sequence length="262" mass="27219">MSLAWNAVSGVTGYRVYEGSAVRATVTGTSATVSGLATCSAHSYTVAAYNSSGESAKSAAVSATTSGCTGGNGPMAAAPYLYPGWGDPPAPATVMGATGVRWFTIVKQNNPGIRTIVTFGTSTTGPSYYGTRLINQAAALGANIDTFTIMPFDFGGGANIYQNTVNAAEGLKTALKNAVGWSDATAYAHMGISGMNGLSDQQELTSPATWTQIRDWAKARGLSRFTFWSVNRDRPCPGGGVVANCSGIAQNTWEFTNITARY</sequence>
<dbReference type="InterPro" id="IPR017853">
    <property type="entry name" value="GH"/>
</dbReference>
<keyword evidence="2" id="KW-0119">Carbohydrate metabolism</keyword>
<evidence type="ECO:0000256" key="2">
    <source>
        <dbReference type="ARBA" id="ARBA00023326"/>
    </source>
</evidence>
<evidence type="ECO:0000313" key="4">
    <source>
        <dbReference type="EMBL" id="SCE75366.1"/>
    </source>
</evidence>
<name>A0A1C4UUG4_9ACTN</name>
<dbReference type="Proteomes" id="UP000199375">
    <property type="component" value="Unassembled WGS sequence"/>
</dbReference>
<dbReference type="Gene3D" id="2.60.40.10">
    <property type="entry name" value="Immunoglobulins"/>
    <property type="match status" value="1"/>
</dbReference>
<proteinExistence type="predicted"/>
<evidence type="ECO:0000313" key="5">
    <source>
        <dbReference type="Proteomes" id="UP000199375"/>
    </source>
</evidence>
<keyword evidence="2" id="KW-0624">Polysaccharide degradation</keyword>
<reference evidence="4 5" key="1">
    <citation type="submission" date="2016-06" db="EMBL/GenBank/DDBJ databases">
        <authorList>
            <person name="Kjaerup R.B."/>
            <person name="Dalgaard T.S."/>
            <person name="Juul-Madsen H.R."/>
        </authorList>
    </citation>
    <scope>NUCLEOTIDE SEQUENCE [LARGE SCALE GENOMIC DNA]</scope>
    <source>
        <strain evidence="4 5">DSM 45626</strain>
    </source>
</reference>
<dbReference type="AlphaFoldDB" id="A0A1C4UUG4"/>
<dbReference type="GO" id="GO:0000272">
    <property type="term" value="P:polysaccharide catabolic process"/>
    <property type="evidence" value="ECO:0007669"/>
    <property type="project" value="UniProtKB-KW"/>
</dbReference>
<dbReference type="SUPFAM" id="SSF49265">
    <property type="entry name" value="Fibronectin type III"/>
    <property type="match status" value="1"/>
</dbReference>
<dbReference type="InterPro" id="IPR013783">
    <property type="entry name" value="Ig-like_fold"/>
</dbReference>
<dbReference type="InterPro" id="IPR003961">
    <property type="entry name" value="FN3_dom"/>
</dbReference>
<feature type="domain" description="Fibronectin type-III" evidence="3">
    <location>
        <begin position="1"/>
        <end position="68"/>
    </location>
</feature>
<dbReference type="GO" id="GO:0016798">
    <property type="term" value="F:hydrolase activity, acting on glycosyl bonds"/>
    <property type="evidence" value="ECO:0007669"/>
    <property type="project" value="UniProtKB-KW"/>
</dbReference>
<dbReference type="InterPro" id="IPR036116">
    <property type="entry name" value="FN3_sf"/>
</dbReference>
<accession>A0A1C4UUG4</accession>
<dbReference type="EMBL" id="FMCW01000005">
    <property type="protein sequence ID" value="SCE75366.1"/>
    <property type="molecule type" value="Genomic_DNA"/>
</dbReference>